<dbReference type="SMART" id="SM00972">
    <property type="entry name" value="SCPU"/>
    <property type="match status" value="1"/>
</dbReference>
<keyword evidence="4" id="KW-0167">Capsid protein</keyword>
<dbReference type="Proteomes" id="UP000536746">
    <property type="component" value="Unassembled WGS sequence"/>
</dbReference>
<sequence>MKKIHHLMLAAALVFSVGADAFAASSTGNLAISAVVTAQCVVQSAAIPFGTYSSSAIQQNAQIGVTCSNGTSYTISLDAGTGSGANTTARKLATTDGSSTLNYALYQDSARTKTWGNANGTDTLSGVGNGAAQSIPVYGYIPAGQATRAGTYSDVVAITLSY</sequence>
<name>A0A2D0B6G6_9BURK</name>
<keyword evidence="1" id="KW-0732">Signal</keyword>
<feature type="domain" description="Spore coat protein U/FanG" evidence="2">
    <location>
        <begin position="27"/>
        <end position="159"/>
    </location>
</feature>
<dbReference type="Proteomes" id="UP000197596">
    <property type="component" value="Unassembled WGS sequence"/>
</dbReference>
<evidence type="ECO:0000313" key="6">
    <source>
        <dbReference type="Proteomes" id="UP000536746"/>
    </source>
</evidence>
<organism evidence="4 5">
    <name type="scientific">Herbaspirillum robiniae</name>
    <dbReference type="NCBI Taxonomy" id="2014887"/>
    <lineage>
        <taxon>Bacteria</taxon>
        <taxon>Pseudomonadati</taxon>
        <taxon>Pseudomonadota</taxon>
        <taxon>Betaproteobacteria</taxon>
        <taxon>Burkholderiales</taxon>
        <taxon>Oxalobacteraceae</taxon>
        <taxon>Herbaspirillum</taxon>
    </lineage>
</organism>
<dbReference type="InterPro" id="IPR007893">
    <property type="entry name" value="Spore_coat_U/FanG"/>
</dbReference>
<dbReference type="EMBL" id="JABFMT010000022">
    <property type="protein sequence ID" value="NUU03509.1"/>
    <property type="molecule type" value="Genomic_DNA"/>
</dbReference>
<feature type="chain" id="PRO_5012180763" evidence="1">
    <location>
        <begin position="24"/>
        <end position="162"/>
    </location>
</feature>
<feature type="signal peptide" evidence="1">
    <location>
        <begin position="1"/>
        <end position="23"/>
    </location>
</feature>
<dbReference type="EMBL" id="NJGU01000004">
    <property type="protein sequence ID" value="OWY29984.1"/>
    <property type="molecule type" value="Genomic_DNA"/>
</dbReference>
<evidence type="ECO:0000259" key="2">
    <source>
        <dbReference type="Pfam" id="PF05229"/>
    </source>
</evidence>
<dbReference type="AlphaFoldDB" id="A0A2D0B6G6"/>
<dbReference type="InterPro" id="IPR053167">
    <property type="entry name" value="Spore_coat_component"/>
</dbReference>
<dbReference type="OrthoDB" id="6505076at2"/>
<accession>A0A2D0B6G6</accession>
<reference evidence="4 5" key="1">
    <citation type="submission" date="2017-06" db="EMBL/GenBank/DDBJ databases">
        <title>Herbaspirillum phytohormonus sp. nov., isolated from the root nodule of Robinia pseudoacacia in lead-zinc mine.</title>
        <authorList>
            <person name="Fan M."/>
            <person name="Lin Y."/>
        </authorList>
    </citation>
    <scope>NUCLEOTIDE SEQUENCE [LARGE SCALE GENOMIC DNA]</scope>
    <source>
        <strain evidence="4 5">HZ10</strain>
    </source>
</reference>
<dbReference type="RefSeq" id="WP_079214781.1">
    <property type="nucleotide sequence ID" value="NZ_JABFMT010000022.1"/>
</dbReference>
<dbReference type="PANTHER" id="PTHR37089:SF4">
    <property type="entry name" value="EXPORTED PROTEIN"/>
    <property type="match status" value="1"/>
</dbReference>
<evidence type="ECO:0000313" key="5">
    <source>
        <dbReference type="Proteomes" id="UP000197596"/>
    </source>
</evidence>
<protein>
    <submittedName>
        <fullName evidence="3 4">Spore coat protein</fullName>
    </submittedName>
</protein>
<keyword evidence="4" id="KW-0946">Virion</keyword>
<dbReference type="PANTHER" id="PTHR37089">
    <property type="entry name" value="PROTEIN U-RELATED"/>
    <property type="match status" value="1"/>
</dbReference>
<evidence type="ECO:0000313" key="4">
    <source>
        <dbReference type="EMBL" id="OWY29984.1"/>
    </source>
</evidence>
<proteinExistence type="predicted"/>
<dbReference type="Pfam" id="PF05229">
    <property type="entry name" value="SCPU"/>
    <property type="match status" value="1"/>
</dbReference>
<reference evidence="3 6" key="2">
    <citation type="journal article" date="2020" name="Front. Plant Sci.">
        <title>Isolation of Rhizosphere Bacteria That Improve Quality and Water Stress Tolerance in Greenhouse Ornamentals.</title>
        <authorList>
            <person name="Nordstedt N.P."/>
            <person name="Jones M.L."/>
        </authorList>
    </citation>
    <scope>NUCLEOTIDE SEQUENCE [LARGE SCALE GENOMIC DNA]</scope>
    <source>
        <strain evidence="3 6">C6C2</strain>
    </source>
</reference>
<gene>
    <name evidence="4" type="ORF">CEJ42_09060</name>
    <name evidence="3" type="ORF">HNO84_18010</name>
</gene>
<comment type="caution">
    <text evidence="4">The sequence shown here is derived from an EMBL/GenBank/DDBJ whole genome shotgun (WGS) entry which is preliminary data.</text>
</comment>
<keyword evidence="6" id="KW-1185">Reference proteome</keyword>
<evidence type="ECO:0000313" key="3">
    <source>
        <dbReference type="EMBL" id="NUU03509.1"/>
    </source>
</evidence>
<evidence type="ECO:0000256" key="1">
    <source>
        <dbReference type="SAM" id="SignalP"/>
    </source>
</evidence>